<organism evidence="2 3">
    <name type="scientific">Azospirillum oryzae</name>
    <dbReference type="NCBI Taxonomy" id="286727"/>
    <lineage>
        <taxon>Bacteria</taxon>
        <taxon>Pseudomonadati</taxon>
        <taxon>Pseudomonadota</taxon>
        <taxon>Alphaproteobacteria</taxon>
        <taxon>Rhodospirillales</taxon>
        <taxon>Azospirillaceae</taxon>
        <taxon>Azospirillum</taxon>
    </lineage>
</organism>
<feature type="region of interest" description="Disordered" evidence="1">
    <location>
        <begin position="74"/>
        <end position="113"/>
    </location>
</feature>
<dbReference type="AlphaFoldDB" id="A0A1X7GPB6"/>
<dbReference type="EMBL" id="FXAK01000007">
    <property type="protein sequence ID" value="SMF72733.1"/>
    <property type="molecule type" value="Genomic_DNA"/>
</dbReference>
<dbReference type="Proteomes" id="UP000192936">
    <property type="component" value="Unassembled WGS sequence"/>
</dbReference>
<reference evidence="2 3" key="1">
    <citation type="submission" date="2017-04" db="EMBL/GenBank/DDBJ databases">
        <authorList>
            <person name="Afonso C.L."/>
            <person name="Miller P.J."/>
            <person name="Scott M.A."/>
            <person name="Spackman E."/>
            <person name="Goraichik I."/>
            <person name="Dimitrov K.M."/>
            <person name="Suarez D.L."/>
            <person name="Swayne D.E."/>
        </authorList>
    </citation>
    <scope>NUCLEOTIDE SEQUENCE [LARGE SCALE GENOMIC DNA]</scope>
    <source>
        <strain evidence="2 3">A2P</strain>
    </source>
</reference>
<gene>
    <name evidence="2" type="ORF">SAMN02982917_4205</name>
</gene>
<evidence type="ECO:0000313" key="2">
    <source>
        <dbReference type="EMBL" id="SMF72733.1"/>
    </source>
</evidence>
<accession>A0A1X7GPB6</accession>
<evidence type="ECO:0000256" key="1">
    <source>
        <dbReference type="SAM" id="MobiDB-lite"/>
    </source>
</evidence>
<feature type="region of interest" description="Disordered" evidence="1">
    <location>
        <begin position="171"/>
        <end position="194"/>
    </location>
</feature>
<evidence type="ECO:0000313" key="3">
    <source>
        <dbReference type="Proteomes" id="UP000192936"/>
    </source>
</evidence>
<proteinExistence type="predicted"/>
<name>A0A1X7GPB6_9PROT</name>
<sequence length="194" mass="20923">MIQGTLRFWILAYPLTLPMLCMGPFPLPGRERETVELAVMQEVSGMGKAPLLFDAPVPRFRVGCPHFATGPMGAGNPLSDPVSARAARPMAKSRRSSSRSAPSDVQGAWLRRGLGQPGGKLPLFDERGQRVKKATVEACLKAGWAERWFDNPLKPDWLVCRLTETGRTALGGHGHGDAAPVGEAQDDARQGALI</sequence>
<protein>
    <submittedName>
        <fullName evidence="2">Uncharacterized protein</fullName>
    </submittedName>
</protein>
<dbReference type="STRING" id="286727.SAMN02982917_4205"/>